<comment type="caution">
    <text evidence="8">The sequence shown here is derived from an EMBL/GenBank/DDBJ whole genome shotgun (WGS) entry which is preliminary data.</text>
</comment>
<evidence type="ECO:0000256" key="4">
    <source>
        <dbReference type="ARBA" id="ARBA00023157"/>
    </source>
</evidence>
<dbReference type="SMART" id="SM00408">
    <property type="entry name" value="IGc2"/>
    <property type="match status" value="1"/>
</dbReference>
<keyword evidence="2" id="KW-0732">Signal</keyword>
<dbReference type="InterPro" id="IPR003598">
    <property type="entry name" value="Ig_sub2"/>
</dbReference>
<dbReference type="Gene3D" id="2.60.40.10">
    <property type="entry name" value="Immunoglobulins"/>
    <property type="match status" value="1"/>
</dbReference>
<keyword evidence="9" id="KW-1185">Reference proteome</keyword>
<dbReference type="InterPro" id="IPR032675">
    <property type="entry name" value="LRR_dom_sf"/>
</dbReference>
<evidence type="ECO:0000256" key="6">
    <source>
        <dbReference type="ARBA" id="ARBA00023319"/>
    </source>
</evidence>
<accession>A0A4C1SML1</accession>
<dbReference type="InterPro" id="IPR007110">
    <property type="entry name" value="Ig-like_dom"/>
</dbReference>
<dbReference type="Pfam" id="PF13927">
    <property type="entry name" value="Ig_3"/>
    <property type="match status" value="1"/>
</dbReference>
<dbReference type="Gene3D" id="3.80.10.10">
    <property type="entry name" value="Ribonuclease Inhibitor"/>
    <property type="match status" value="1"/>
</dbReference>
<keyword evidence="3" id="KW-0677">Repeat</keyword>
<evidence type="ECO:0000256" key="1">
    <source>
        <dbReference type="ARBA" id="ARBA00022614"/>
    </source>
</evidence>
<dbReference type="PANTHER" id="PTHR45842:SF12">
    <property type="entry name" value="KEKKON 5, ISOFORM A"/>
    <property type="match status" value="1"/>
</dbReference>
<dbReference type="Proteomes" id="UP000299102">
    <property type="component" value="Unassembled WGS sequence"/>
</dbReference>
<dbReference type="EMBL" id="BGZK01003654">
    <property type="protein sequence ID" value="GBP03399.1"/>
    <property type="molecule type" value="Genomic_DNA"/>
</dbReference>
<evidence type="ECO:0000313" key="9">
    <source>
        <dbReference type="Proteomes" id="UP000299102"/>
    </source>
</evidence>
<dbReference type="AlphaFoldDB" id="A0A4C1SML1"/>
<dbReference type="PANTHER" id="PTHR45842">
    <property type="entry name" value="SYNAPTIC ADHESION-LIKE MOLECULE SALM"/>
    <property type="match status" value="1"/>
</dbReference>
<proteinExistence type="predicted"/>
<keyword evidence="6" id="KW-0393">Immunoglobulin domain</keyword>
<dbReference type="SMART" id="SM00082">
    <property type="entry name" value="LRRCT"/>
    <property type="match status" value="1"/>
</dbReference>
<evidence type="ECO:0000256" key="2">
    <source>
        <dbReference type="ARBA" id="ARBA00022729"/>
    </source>
</evidence>
<dbReference type="InterPro" id="IPR000483">
    <property type="entry name" value="Cys-rich_flank_reg_C"/>
</dbReference>
<dbReference type="FunFam" id="2.60.40.10:FF:000189">
    <property type="entry name" value="Neogenin isoform 3"/>
    <property type="match status" value="1"/>
</dbReference>
<evidence type="ECO:0000256" key="5">
    <source>
        <dbReference type="ARBA" id="ARBA00023180"/>
    </source>
</evidence>
<dbReference type="InterPro" id="IPR003599">
    <property type="entry name" value="Ig_sub"/>
</dbReference>
<keyword evidence="5" id="KW-0325">Glycoprotein</keyword>
<dbReference type="InterPro" id="IPR050467">
    <property type="entry name" value="LRFN"/>
</dbReference>
<evidence type="ECO:0000256" key="3">
    <source>
        <dbReference type="ARBA" id="ARBA00022737"/>
    </source>
</evidence>
<evidence type="ECO:0000259" key="7">
    <source>
        <dbReference type="PROSITE" id="PS50835"/>
    </source>
</evidence>
<dbReference type="SMART" id="SM00409">
    <property type="entry name" value="IG"/>
    <property type="match status" value="1"/>
</dbReference>
<dbReference type="SUPFAM" id="SSF52058">
    <property type="entry name" value="L domain-like"/>
    <property type="match status" value="1"/>
</dbReference>
<evidence type="ECO:0000313" key="8">
    <source>
        <dbReference type="EMBL" id="GBP03399.1"/>
    </source>
</evidence>
<sequence length="298" mass="33509">MYCGDPQYMMHVHTHTHFSTRWWGSVCINFYIGTLYNFVLDIAQLNETIKAAFVGLLHDHANASAQSALKTRIFLDNTYFYLYLHNNRITSIYPDSFNNTHLRKLRLDSNPIICDCSMLWFVHFLSQRPELAVTATCHGPKSVLGTHLGDMRTNDFNCTSRFRDVLSIFIDNLSLLGTRRAVIRLLLRFPVAASTPPPGNHGQPVIKKEPEDVVVDAGGDVLLSCSATGVPAPEVVWFRDSSALPPNAHRYEVMSNGSLMVHQADDRDDGFFECIAINPMGAVRSRPARMIINKQEAI</sequence>
<dbReference type="InterPro" id="IPR036179">
    <property type="entry name" value="Ig-like_dom_sf"/>
</dbReference>
<dbReference type="InterPro" id="IPR013783">
    <property type="entry name" value="Ig-like_fold"/>
</dbReference>
<gene>
    <name evidence="8" type="primary">pxdn</name>
    <name evidence="8" type="ORF">EVAR_73768_1</name>
</gene>
<dbReference type="STRING" id="151549.A0A4C1SML1"/>
<feature type="domain" description="Ig-like" evidence="7">
    <location>
        <begin position="204"/>
        <end position="291"/>
    </location>
</feature>
<keyword evidence="1" id="KW-0433">Leucine-rich repeat</keyword>
<reference evidence="8 9" key="1">
    <citation type="journal article" date="2019" name="Commun. Biol.">
        <title>The bagworm genome reveals a unique fibroin gene that provides high tensile strength.</title>
        <authorList>
            <person name="Kono N."/>
            <person name="Nakamura H."/>
            <person name="Ohtoshi R."/>
            <person name="Tomita M."/>
            <person name="Numata K."/>
            <person name="Arakawa K."/>
        </authorList>
    </citation>
    <scope>NUCLEOTIDE SEQUENCE [LARGE SCALE GENOMIC DNA]</scope>
</reference>
<feature type="non-terminal residue" evidence="8">
    <location>
        <position position="298"/>
    </location>
</feature>
<dbReference type="PROSITE" id="PS50835">
    <property type="entry name" value="IG_LIKE"/>
    <property type="match status" value="1"/>
</dbReference>
<dbReference type="OrthoDB" id="694479at2759"/>
<protein>
    <submittedName>
        <fullName evidence="8">Peroxidasin</fullName>
    </submittedName>
</protein>
<organism evidence="8 9">
    <name type="scientific">Eumeta variegata</name>
    <name type="common">Bagworm moth</name>
    <name type="synonym">Eumeta japonica</name>
    <dbReference type="NCBI Taxonomy" id="151549"/>
    <lineage>
        <taxon>Eukaryota</taxon>
        <taxon>Metazoa</taxon>
        <taxon>Ecdysozoa</taxon>
        <taxon>Arthropoda</taxon>
        <taxon>Hexapoda</taxon>
        <taxon>Insecta</taxon>
        <taxon>Pterygota</taxon>
        <taxon>Neoptera</taxon>
        <taxon>Endopterygota</taxon>
        <taxon>Lepidoptera</taxon>
        <taxon>Glossata</taxon>
        <taxon>Ditrysia</taxon>
        <taxon>Tineoidea</taxon>
        <taxon>Psychidae</taxon>
        <taxon>Oiketicinae</taxon>
        <taxon>Eumeta</taxon>
    </lineage>
</organism>
<name>A0A4C1SML1_EUMVA</name>
<dbReference type="SUPFAM" id="SSF48726">
    <property type="entry name" value="Immunoglobulin"/>
    <property type="match status" value="1"/>
</dbReference>
<keyword evidence="4" id="KW-1015">Disulfide bond</keyword>